<feature type="region of interest" description="Disordered" evidence="1">
    <location>
        <begin position="104"/>
        <end position="130"/>
    </location>
</feature>
<sequence>MSPFPSGICSRQTRLPAAMESAPLERSASNVSTLASWPLWRTRQASCWHCRKACSPRQGCAFGHWCRCARPSACTPLSKSPSCRPIWKRWHSAASSLMASGRWSRLDSSNAPTTTQKSPAAVAPAAPYSR</sequence>
<dbReference type="RefSeq" id="XP_067178315.1">
    <property type="nucleotide sequence ID" value="XM_067322452.1"/>
</dbReference>
<protein>
    <submittedName>
        <fullName evidence="2">Uncharacterized protein</fullName>
    </submittedName>
</protein>
<feature type="compositionally biased region" description="Polar residues" evidence="1">
    <location>
        <begin position="106"/>
        <end position="118"/>
    </location>
</feature>
<keyword evidence="3" id="KW-1185">Reference proteome</keyword>
<feature type="compositionally biased region" description="Low complexity" evidence="1">
    <location>
        <begin position="119"/>
        <end position="130"/>
    </location>
</feature>
<evidence type="ECO:0000313" key="3">
    <source>
        <dbReference type="Proteomes" id="UP000673552"/>
    </source>
</evidence>
<evidence type="ECO:0000313" key="2">
    <source>
        <dbReference type="EMBL" id="KAG5477677.1"/>
    </source>
</evidence>
<accession>A0A836H1D2</accession>
<dbReference type="KEGG" id="lmat:92514964"/>
<reference evidence="3" key="2">
    <citation type="journal article" date="2021" name="Sci. Data">
        <title>Chromosome-scale genome sequencing, assembly and annotation of six genomes from subfamily Leishmaniinae.</title>
        <authorList>
            <person name="Almutairi H."/>
            <person name="Urbaniak M.D."/>
            <person name="Bates M.D."/>
            <person name="Jariyapan N."/>
            <person name="Kwakye-Nuako G."/>
            <person name="Thomaz Soccol V."/>
            <person name="Al-Salem W.S."/>
            <person name="Dillon R.J."/>
            <person name="Bates P.A."/>
            <person name="Gatherer D."/>
        </authorList>
    </citation>
    <scope>NUCLEOTIDE SEQUENCE [LARGE SCALE GENOMIC DNA]</scope>
</reference>
<reference evidence="3" key="1">
    <citation type="journal article" date="2021" name="Microbiol. Resour. Announc.">
        <title>LGAAP: Leishmaniinae Genome Assembly and Annotation Pipeline.</title>
        <authorList>
            <person name="Almutairi H."/>
            <person name="Urbaniak M.D."/>
            <person name="Bates M.D."/>
            <person name="Jariyapan N."/>
            <person name="Kwakye-Nuako G."/>
            <person name="Thomaz-Soccol V."/>
            <person name="Al-Salem W.S."/>
            <person name="Dillon R.J."/>
            <person name="Bates P.A."/>
            <person name="Gatherer D."/>
        </authorList>
    </citation>
    <scope>NUCLEOTIDE SEQUENCE [LARGE SCALE GENOMIC DNA]</scope>
</reference>
<dbReference type="AlphaFoldDB" id="A0A836H1D2"/>
<dbReference type="GeneID" id="92514964"/>
<evidence type="ECO:0000256" key="1">
    <source>
        <dbReference type="SAM" id="MobiDB-lite"/>
    </source>
</evidence>
<dbReference type="Proteomes" id="UP000673552">
    <property type="component" value="Unassembled WGS sequence"/>
</dbReference>
<comment type="caution">
    <text evidence="2">The sequence shown here is derived from an EMBL/GenBank/DDBJ whole genome shotgun (WGS) entry which is preliminary data.</text>
</comment>
<proteinExistence type="predicted"/>
<organism evidence="2 3">
    <name type="scientific">Leishmania martiniquensis</name>
    <dbReference type="NCBI Taxonomy" id="1580590"/>
    <lineage>
        <taxon>Eukaryota</taxon>
        <taxon>Discoba</taxon>
        <taxon>Euglenozoa</taxon>
        <taxon>Kinetoplastea</taxon>
        <taxon>Metakinetoplastina</taxon>
        <taxon>Trypanosomatida</taxon>
        <taxon>Trypanosomatidae</taxon>
        <taxon>Leishmaniinae</taxon>
        <taxon>Leishmania</taxon>
    </lineage>
</organism>
<gene>
    <name evidence="2" type="ORF">LSCM1_04970</name>
</gene>
<name>A0A836H1D2_9TRYP</name>
<dbReference type="EMBL" id="JAFEUZ010000024">
    <property type="protein sequence ID" value="KAG5477677.1"/>
    <property type="molecule type" value="Genomic_DNA"/>
</dbReference>